<dbReference type="InterPro" id="IPR036188">
    <property type="entry name" value="FAD/NAD-bd_sf"/>
</dbReference>
<evidence type="ECO:0000313" key="8">
    <source>
        <dbReference type="EMBL" id="GHO89675.1"/>
    </source>
</evidence>
<dbReference type="InterPro" id="IPR050446">
    <property type="entry name" value="FAD-oxidoreductase/Apoptosis"/>
</dbReference>
<dbReference type="PANTHER" id="PTHR43557:SF2">
    <property type="entry name" value="RIESKE DOMAIN-CONTAINING PROTEIN-RELATED"/>
    <property type="match status" value="1"/>
</dbReference>
<evidence type="ECO:0000256" key="5">
    <source>
        <dbReference type="SAM" id="MobiDB-lite"/>
    </source>
</evidence>
<dbReference type="Proteomes" id="UP000635565">
    <property type="component" value="Unassembled WGS sequence"/>
</dbReference>
<dbReference type="EMBL" id="BNJJ01000042">
    <property type="protein sequence ID" value="GHO89675.1"/>
    <property type="molecule type" value="Genomic_DNA"/>
</dbReference>
<feature type="domain" description="Reductase C-terminal" evidence="7">
    <location>
        <begin position="344"/>
        <end position="416"/>
    </location>
</feature>
<proteinExistence type="predicted"/>
<gene>
    <name evidence="8" type="ORF">KSZ_76810</name>
</gene>
<keyword evidence="9" id="KW-1185">Reference proteome</keyword>
<comment type="caution">
    <text evidence="8">The sequence shown here is derived from an EMBL/GenBank/DDBJ whole genome shotgun (WGS) entry which is preliminary data.</text>
</comment>
<name>A0ABQ3VUL9_9CHLR</name>
<dbReference type="Pfam" id="PF14759">
    <property type="entry name" value="Reductase_C"/>
    <property type="match status" value="1"/>
</dbReference>
<keyword evidence="2" id="KW-0285">Flavoprotein</keyword>
<dbReference type="PRINTS" id="PR00411">
    <property type="entry name" value="PNDRDTASEI"/>
</dbReference>
<dbReference type="RefSeq" id="WP_201367239.1">
    <property type="nucleotide sequence ID" value="NZ_BNJJ01000042.1"/>
</dbReference>
<accession>A0ABQ3VUL9</accession>
<evidence type="ECO:0000256" key="3">
    <source>
        <dbReference type="ARBA" id="ARBA00022827"/>
    </source>
</evidence>
<keyword evidence="4" id="KW-0560">Oxidoreductase</keyword>
<evidence type="ECO:0000256" key="4">
    <source>
        <dbReference type="ARBA" id="ARBA00023002"/>
    </source>
</evidence>
<evidence type="ECO:0000259" key="7">
    <source>
        <dbReference type="Pfam" id="PF14759"/>
    </source>
</evidence>
<organism evidence="8 9">
    <name type="scientific">Dictyobacter formicarum</name>
    <dbReference type="NCBI Taxonomy" id="2778368"/>
    <lineage>
        <taxon>Bacteria</taxon>
        <taxon>Bacillati</taxon>
        <taxon>Chloroflexota</taxon>
        <taxon>Ktedonobacteria</taxon>
        <taxon>Ktedonobacterales</taxon>
        <taxon>Dictyobacteraceae</taxon>
        <taxon>Dictyobacter</taxon>
    </lineage>
</organism>
<dbReference type="Pfam" id="PF07992">
    <property type="entry name" value="Pyr_redox_2"/>
    <property type="match status" value="1"/>
</dbReference>
<evidence type="ECO:0000259" key="6">
    <source>
        <dbReference type="Pfam" id="PF07992"/>
    </source>
</evidence>
<feature type="domain" description="FAD/NAD(P)-binding" evidence="6">
    <location>
        <begin position="13"/>
        <end position="321"/>
    </location>
</feature>
<dbReference type="Gene3D" id="3.50.50.60">
    <property type="entry name" value="FAD/NAD(P)-binding domain"/>
    <property type="match status" value="2"/>
</dbReference>
<dbReference type="InterPro" id="IPR028202">
    <property type="entry name" value="Reductase_C"/>
</dbReference>
<sequence length="452" mass="49045">MVSKINETIAPRHVVIVGASLAGLRAAEALRREGFSGELTLIGDEPYAPYDRPPLSKQVLTGRLPVEHTTLPLFEHLYARWLLGTPARRLDTQKCQVMLADGRAVDFDYLLIATGTRARPWHDAEEAALDGVCLVRSRDDAVRLREKLAARPRRVLIVGGGFIGCEVASVCRDLDLEVTVVERGPAPLGGALGTTIGNIVANRMRQYGVDLRPGLVVTTLEGDANQQLRSAQLSDGSIIEADVAVIALGGIRNVEWLYKANISADERGVVCDTYCRALDTNGQVIENIFVAGDVARWPHPRYNYEGLLLAVEHWGNAIEQAETAAHNMLNPSFDYRPHTHLPNFWSSQFGASIKSVGLPTVADEVVLTQASFGMRRFTAVYGRQGKTVAAVAFNAGQMLASYQCLVEEAAPFPPDLHAPDGPSRVQPQPAGFPSAGHPRYDTGSEPNVVTQA</sequence>
<dbReference type="PANTHER" id="PTHR43557">
    <property type="entry name" value="APOPTOSIS-INDUCING FACTOR 1"/>
    <property type="match status" value="1"/>
</dbReference>
<protein>
    <submittedName>
        <fullName evidence="8">Ferredoxin reductase</fullName>
    </submittedName>
</protein>
<keyword evidence="3" id="KW-0274">FAD</keyword>
<evidence type="ECO:0000256" key="2">
    <source>
        <dbReference type="ARBA" id="ARBA00022630"/>
    </source>
</evidence>
<dbReference type="InterPro" id="IPR023753">
    <property type="entry name" value="FAD/NAD-binding_dom"/>
</dbReference>
<comment type="cofactor">
    <cofactor evidence="1">
        <name>FAD</name>
        <dbReference type="ChEBI" id="CHEBI:57692"/>
    </cofactor>
</comment>
<evidence type="ECO:0000256" key="1">
    <source>
        <dbReference type="ARBA" id="ARBA00001974"/>
    </source>
</evidence>
<dbReference type="SUPFAM" id="SSF55424">
    <property type="entry name" value="FAD/NAD-linked reductases, dimerisation (C-terminal) domain"/>
    <property type="match status" value="1"/>
</dbReference>
<reference evidence="8 9" key="1">
    <citation type="journal article" date="2021" name="Int. J. Syst. Evol. Microbiol.">
        <title>Reticulibacter mediterranei gen. nov., sp. nov., within the new family Reticulibacteraceae fam. nov., and Ktedonospora formicarum gen. nov., sp. nov., Ktedonobacter robiniae sp. nov., Dictyobacter formicarum sp. nov. and Dictyobacter arantiisoli sp. nov., belonging to the class Ktedonobacteria.</title>
        <authorList>
            <person name="Yabe S."/>
            <person name="Zheng Y."/>
            <person name="Wang C.M."/>
            <person name="Sakai Y."/>
            <person name="Abe K."/>
            <person name="Yokota A."/>
            <person name="Donadio S."/>
            <person name="Cavaletti L."/>
            <person name="Monciardini P."/>
        </authorList>
    </citation>
    <scope>NUCLEOTIDE SEQUENCE [LARGE SCALE GENOMIC DNA]</scope>
    <source>
        <strain evidence="8 9">SOSP1-9</strain>
    </source>
</reference>
<dbReference type="InterPro" id="IPR016156">
    <property type="entry name" value="FAD/NAD-linked_Rdtase_dimer_sf"/>
</dbReference>
<feature type="region of interest" description="Disordered" evidence="5">
    <location>
        <begin position="413"/>
        <end position="452"/>
    </location>
</feature>
<dbReference type="Gene3D" id="3.30.390.30">
    <property type="match status" value="1"/>
</dbReference>
<dbReference type="SUPFAM" id="SSF51905">
    <property type="entry name" value="FAD/NAD(P)-binding domain"/>
    <property type="match status" value="1"/>
</dbReference>
<evidence type="ECO:0000313" key="9">
    <source>
        <dbReference type="Proteomes" id="UP000635565"/>
    </source>
</evidence>
<dbReference type="PRINTS" id="PR00368">
    <property type="entry name" value="FADPNR"/>
</dbReference>